<proteinExistence type="predicted"/>
<name>A0A1J4N1U2_9ACTN</name>
<evidence type="ECO:0000313" key="2">
    <source>
        <dbReference type="Proteomes" id="UP000033772"/>
    </source>
</evidence>
<organism evidence="1 2">
    <name type="scientific">Nocardioides luteus</name>
    <dbReference type="NCBI Taxonomy" id="1844"/>
    <lineage>
        <taxon>Bacteria</taxon>
        <taxon>Bacillati</taxon>
        <taxon>Actinomycetota</taxon>
        <taxon>Actinomycetes</taxon>
        <taxon>Propionibacteriales</taxon>
        <taxon>Nocardioidaceae</taxon>
        <taxon>Nocardioides</taxon>
    </lineage>
</organism>
<gene>
    <name evidence="1" type="ORF">UG56_017180</name>
</gene>
<dbReference type="STRING" id="1844.UG56_017180"/>
<accession>A0A1J4N1U2</accession>
<dbReference type="AlphaFoldDB" id="A0A1J4N1U2"/>
<keyword evidence="2" id="KW-1185">Reference proteome</keyword>
<evidence type="ECO:0000313" key="1">
    <source>
        <dbReference type="EMBL" id="OIJ25531.1"/>
    </source>
</evidence>
<sequence>MLSTMRSAVGAAAAHQRWVSAGYESIGTYGVSVEEIDEIEVVLDDGRTCALQALDDADHIEVDDHASIDFTEMPSNGKIRQAARKVRDAAIKRGILYPQG</sequence>
<reference evidence="1" key="1">
    <citation type="submission" date="2016-10" db="EMBL/GenBank/DDBJ databases">
        <title>Draft Genome Sequence of Nocardioides luteus Strain BAFB, an Alkane-Degrading Bacterium Isolated from JP-7 Polluted Soil.</title>
        <authorList>
            <person name="Brown L."/>
            <person name="Ruiz O.N."/>
            <person name="Gunasekera T."/>
        </authorList>
    </citation>
    <scope>NUCLEOTIDE SEQUENCE [LARGE SCALE GENOMIC DNA]</scope>
    <source>
        <strain evidence="1">BAFB</strain>
    </source>
</reference>
<protein>
    <submittedName>
        <fullName evidence="1">Uncharacterized protein</fullName>
    </submittedName>
</protein>
<dbReference type="Proteomes" id="UP000033772">
    <property type="component" value="Unassembled WGS sequence"/>
</dbReference>
<comment type="caution">
    <text evidence="1">The sequence shown here is derived from an EMBL/GenBank/DDBJ whole genome shotgun (WGS) entry which is preliminary data.</text>
</comment>
<dbReference type="EMBL" id="JZDQ02000024">
    <property type="protein sequence ID" value="OIJ25531.1"/>
    <property type="molecule type" value="Genomic_DNA"/>
</dbReference>